<name>A0ABD0S2E7_LOXSC</name>
<dbReference type="EMBL" id="JBEDNZ010000033">
    <property type="protein sequence ID" value="KAL0803427.1"/>
    <property type="molecule type" value="Genomic_DNA"/>
</dbReference>
<organism evidence="2 3">
    <name type="scientific">Loxostege sticticalis</name>
    <name type="common">Beet webworm moth</name>
    <dbReference type="NCBI Taxonomy" id="481309"/>
    <lineage>
        <taxon>Eukaryota</taxon>
        <taxon>Metazoa</taxon>
        <taxon>Ecdysozoa</taxon>
        <taxon>Arthropoda</taxon>
        <taxon>Hexapoda</taxon>
        <taxon>Insecta</taxon>
        <taxon>Pterygota</taxon>
        <taxon>Neoptera</taxon>
        <taxon>Endopterygota</taxon>
        <taxon>Lepidoptera</taxon>
        <taxon>Glossata</taxon>
        <taxon>Ditrysia</taxon>
        <taxon>Pyraloidea</taxon>
        <taxon>Crambidae</taxon>
        <taxon>Pyraustinae</taxon>
        <taxon>Loxostege</taxon>
    </lineage>
</organism>
<protein>
    <submittedName>
        <fullName evidence="2">Uncharacterized protein</fullName>
    </submittedName>
</protein>
<feature type="region of interest" description="Disordered" evidence="1">
    <location>
        <begin position="713"/>
        <end position="751"/>
    </location>
</feature>
<sequence>MASSDATSMKKKELLGYKAKILQEIKYYDKRIEEVRSKCLKTSFVEDSDSSDSEEEFSLSIDNGPSASQLKLQQAMLRTCLQATQELTSLQVLQSEVNVLVEDSGGYRVSQALWREVTAECRVDLVPFSITFFVHQPNRQFGQLSYRGLRVVPVKTAHEGELSKSVLPSVSRPSDAVEVIKSYAAAQRSRRTTLARLADKYANELYMEPMKCPWTLQNKWSPIAAFHHRMKFDLEYMDEAYIKIITQAHRQLSDPSLETDERTLLLSKIISTCLEAQGPTQELYESMSSDPENTQTLKTRRTTLDQEPDGPGMKKKTEKELMAPPKSLPKKSKIKGKENIADNRKEKLKRGNSDENMNSVKKMRTELPEERIVSENDTKSGEQTKNKPDSAKNTISTATVDNDANTNTKQTERASVASAKNTEAKKTQNKVQTEAASKDDKEKTKNAAEKSKTVKEKVDKVKETTESKNLQKEINVGKKINKPKPIKEKVSKTVEPGKNEDKTKNIKDKEIGEGDNQKNAVDTKKAHKTAGPVKNVDKNKEKSNADKLKKAINVATSKNKADSAKTTENNNKNVKEKANTQNEDKAKEIATVKSKQSTKEEVKETNKPESKLDNQKNVVSAKNKESTKIKAPSTNINTKNDNTKKVIPNKNKPIDENKKTVVNNVKKPQVVNKPTQEKNKPLQNAKKPIKTVSSNKIDENTIEKVVEKQSVAVKRKSNMADRTDDVTNAKKPSKPETTSNSTGKIKKTVAETKMQKITKKITPKFKSKLIPGGLKAQAGNTKVLSEIEKQNSDKKSKIPQKKLPVISENTLKKNPLRISPRKIPSTFKTPSLAIKQKTIQKTTSIPRLMKKPSPKT</sequence>
<proteinExistence type="predicted"/>
<dbReference type="AlphaFoldDB" id="A0ABD0S2E7"/>
<feature type="region of interest" description="Disordered" evidence="1">
    <location>
        <begin position="283"/>
        <end position="694"/>
    </location>
</feature>
<evidence type="ECO:0000313" key="2">
    <source>
        <dbReference type="EMBL" id="KAL0803427.1"/>
    </source>
</evidence>
<feature type="compositionally biased region" description="Basic and acidic residues" evidence="1">
    <location>
        <begin position="597"/>
        <end position="614"/>
    </location>
</feature>
<feature type="compositionally biased region" description="Low complexity" evidence="1">
    <location>
        <begin position="397"/>
        <end position="408"/>
    </location>
</feature>
<feature type="compositionally biased region" description="Basic and acidic residues" evidence="1">
    <location>
        <begin position="436"/>
        <end position="471"/>
    </location>
</feature>
<feature type="compositionally biased region" description="Low complexity" evidence="1">
    <location>
        <begin position="660"/>
        <end position="674"/>
    </location>
</feature>
<feature type="compositionally biased region" description="Basic and acidic residues" evidence="1">
    <location>
        <begin position="335"/>
        <end position="353"/>
    </location>
</feature>
<feature type="compositionally biased region" description="Basic and acidic residues" evidence="1">
    <location>
        <begin position="363"/>
        <end position="390"/>
    </location>
</feature>
<gene>
    <name evidence="2" type="ORF">ABMA28_017274</name>
</gene>
<feature type="compositionally biased region" description="Basic and acidic residues" evidence="1">
    <location>
        <begin position="535"/>
        <end position="549"/>
    </location>
</feature>
<feature type="compositionally biased region" description="Basic and acidic residues" evidence="1">
    <location>
        <begin position="718"/>
        <end position="728"/>
    </location>
</feature>
<reference evidence="2 3" key="1">
    <citation type="submission" date="2024-06" db="EMBL/GenBank/DDBJ databases">
        <title>A chromosome-level genome assembly of beet webworm, Loxostege sticticalis.</title>
        <authorList>
            <person name="Zhang Y."/>
        </authorList>
    </citation>
    <scope>NUCLEOTIDE SEQUENCE [LARGE SCALE GENOMIC DNA]</scope>
    <source>
        <strain evidence="2">AQ028</strain>
        <tissue evidence="2">Male pupae</tissue>
    </source>
</reference>
<feature type="compositionally biased region" description="Basic and acidic residues" evidence="1">
    <location>
        <begin position="485"/>
        <end position="524"/>
    </location>
</feature>
<comment type="caution">
    <text evidence="2">The sequence shown here is derived from an EMBL/GenBank/DDBJ whole genome shotgun (WGS) entry which is preliminary data.</text>
</comment>
<accession>A0ABD0S2E7</accession>
<evidence type="ECO:0000313" key="3">
    <source>
        <dbReference type="Proteomes" id="UP001549921"/>
    </source>
</evidence>
<evidence type="ECO:0000256" key="1">
    <source>
        <dbReference type="SAM" id="MobiDB-lite"/>
    </source>
</evidence>
<dbReference type="Proteomes" id="UP001549921">
    <property type="component" value="Unassembled WGS sequence"/>
</dbReference>
<feature type="compositionally biased region" description="Polar residues" evidence="1">
    <location>
        <begin position="286"/>
        <end position="297"/>
    </location>
</feature>
<feature type="compositionally biased region" description="Basic and acidic residues" evidence="1">
    <location>
        <begin position="573"/>
        <end position="590"/>
    </location>
</feature>